<accession>A0AAJ0FE79</accession>
<gene>
    <name evidence="7" type="ORF">QBC47DRAFT_399363</name>
</gene>
<dbReference type="GO" id="GO:0051726">
    <property type="term" value="P:regulation of cell cycle"/>
    <property type="evidence" value="ECO:0007669"/>
    <property type="project" value="TreeGrafter"/>
</dbReference>
<comment type="similarity">
    <text evidence="1">Belongs to the bZIP family. Jun subfamily.</text>
</comment>
<dbReference type="GO" id="GO:0005667">
    <property type="term" value="C:transcription regulator complex"/>
    <property type="evidence" value="ECO:0007669"/>
    <property type="project" value="TreeGrafter"/>
</dbReference>
<dbReference type="InterPro" id="IPR050946">
    <property type="entry name" value="AP-1_TF_bZIP"/>
</dbReference>
<dbReference type="PANTHER" id="PTHR11462:SF35">
    <property type="entry name" value="TRANSCRIPTION FACTOR JRA"/>
    <property type="match status" value="1"/>
</dbReference>
<evidence type="ECO:0000313" key="8">
    <source>
        <dbReference type="Proteomes" id="UP001239445"/>
    </source>
</evidence>
<dbReference type="EMBL" id="MU839829">
    <property type="protein sequence ID" value="KAK1758459.1"/>
    <property type="molecule type" value="Genomic_DNA"/>
</dbReference>
<dbReference type="AlphaFoldDB" id="A0AAJ0FE79"/>
<feature type="compositionally biased region" description="Basic and acidic residues" evidence="5">
    <location>
        <begin position="219"/>
        <end position="231"/>
    </location>
</feature>
<organism evidence="7 8">
    <name type="scientific">Echria macrotheca</name>
    <dbReference type="NCBI Taxonomy" id="438768"/>
    <lineage>
        <taxon>Eukaryota</taxon>
        <taxon>Fungi</taxon>
        <taxon>Dikarya</taxon>
        <taxon>Ascomycota</taxon>
        <taxon>Pezizomycotina</taxon>
        <taxon>Sordariomycetes</taxon>
        <taxon>Sordariomycetidae</taxon>
        <taxon>Sordariales</taxon>
        <taxon>Schizotheciaceae</taxon>
        <taxon>Echria</taxon>
    </lineage>
</organism>
<keyword evidence="8" id="KW-1185">Reference proteome</keyword>
<evidence type="ECO:0000256" key="5">
    <source>
        <dbReference type="SAM" id="MobiDB-lite"/>
    </source>
</evidence>
<sequence>MDETWHSIPVPSGEEYGSAYPAEALDLGHPDLSLKDEDYPRLGVDGSWVGTPSATTTYAFGLPPRAYDGQTPCYGSYVDSISSQTHSSSLSRGSYSSDGGLVVADSSQQAQSLMWPITPPTNTDTQSLSSTADLASAQAVRAGKDKGPRKRGRPRLYDEDGTRRERGPPTKVLKSSTAALAAAARAQSPPSKAPYPLDPGRDHPSIGTASGSHPRRRASKDEATDLARIRDRNKMAASRYRQKTQESIARAEEEERIVAGKRQTLLAQASQLREEVFHLKNELLHQASCGCPLIQDYLSRAAAAAPIHGVHGVHGGGILTSGTGMVRGVGCLIGVSPPVTSPDEYQSLP</sequence>
<evidence type="ECO:0000313" key="7">
    <source>
        <dbReference type="EMBL" id="KAK1758459.1"/>
    </source>
</evidence>
<evidence type="ECO:0000256" key="4">
    <source>
        <dbReference type="ARBA" id="ARBA00023163"/>
    </source>
</evidence>
<feature type="compositionally biased region" description="Low complexity" evidence="5">
    <location>
        <begin position="175"/>
        <end position="190"/>
    </location>
</feature>
<feature type="compositionally biased region" description="Basic and acidic residues" evidence="5">
    <location>
        <begin position="155"/>
        <end position="168"/>
    </location>
</feature>
<name>A0AAJ0FE79_9PEZI</name>
<dbReference type="GO" id="GO:0000978">
    <property type="term" value="F:RNA polymerase II cis-regulatory region sequence-specific DNA binding"/>
    <property type="evidence" value="ECO:0007669"/>
    <property type="project" value="TreeGrafter"/>
</dbReference>
<evidence type="ECO:0000256" key="3">
    <source>
        <dbReference type="ARBA" id="ARBA00023125"/>
    </source>
</evidence>
<keyword evidence="4" id="KW-0804">Transcription</keyword>
<dbReference type="Gene3D" id="1.20.5.170">
    <property type="match status" value="1"/>
</dbReference>
<keyword evidence="2" id="KW-0805">Transcription regulation</keyword>
<reference evidence="7" key="1">
    <citation type="submission" date="2023-06" db="EMBL/GenBank/DDBJ databases">
        <title>Genome-scale phylogeny and comparative genomics of the fungal order Sordariales.</title>
        <authorList>
            <consortium name="Lawrence Berkeley National Laboratory"/>
            <person name="Hensen N."/>
            <person name="Bonometti L."/>
            <person name="Westerberg I."/>
            <person name="Brannstrom I.O."/>
            <person name="Guillou S."/>
            <person name="Cros-Aarteil S."/>
            <person name="Calhoun S."/>
            <person name="Haridas S."/>
            <person name="Kuo A."/>
            <person name="Mondo S."/>
            <person name="Pangilinan J."/>
            <person name="Riley R."/>
            <person name="Labutti K."/>
            <person name="Andreopoulos B."/>
            <person name="Lipzen A."/>
            <person name="Chen C."/>
            <person name="Yanf M."/>
            <person name="Daum C."/>
            <person name="Ng V."/>
            <person name="Clum A."/>
            <person name="Steindorff A."/>
            <person name="Ohm R."/>
            <person name="Martin F."/>
            <person name="Silar P."/>
            <person name="Natvig D."/>
            <person name="Lalanne C."/>
            <person name="Gautier V."/>
            <person name="Ament-Velasquez S.L."/>
            <person name="Kruys A."/>
            <person name="Hutchinson M.I."/>
            <person name="Powell A.J."/>
            <person name="Barry K."/>
            <person name="Miller A.N."/>
            <person name="Grigoriev I.V."/>
            <person name="Debuchy R."/>
            <person name="Gladieux P."/>
            <person name="Thoren M.H."/>
            <person name="Johannesson H."/>
        </authorList>
    </citation>
    <scope>NUCLEOTIDE SEQUENCE</scope>
    <source>
        <strain evidence="7">PSN4</strain>
    </source>
</reference>
<dbReference type="SUPFAM" id="SSF57959">
    <property type="entry name" value="Leucine zipper domain"/>
    <property type="match status" value="1"/>
</dbReference>
<dbReference type="InterPro" id="IPR004827">
    <property type="entry name" value="bZIP"/>
</dbReference>
<proteinExistence type="inferred from homology"/>
<dbReference type="SMART" id="SM00338">
    <property type="entry name" value="BRLZ"/>
    <property type="match status" value="1"/>
</dbReference>
<feature type="domain" description="BZIP" evidence="6">
    <location>
        <begin position="228"/>
        <end position="243"/>
    </location>
</feature>
<evidence type="ECO:0000256" key="1">
    <source>
        <dbReference type="ARBA" id="ARBA00006882"/>
    </source>
</evidence>
<evidence type="ECO:0000259" key="6">
    <source>
        <dbReference type="PROSITE" id="PS00036"/>
    </source>
</evidence>
<protein>
    <recommendedName>
        <fullName evidence="6">BZIP domain-containing protein</fullName>
    </recommendedName>
</protein>
<keyword evidence="3" id="KW-0238">DNA-binding</keyword>
<dbReference type="Proteomes" id="UP001239445">
    <property type="component" value="Unassembled WGS sequence"/>
</dbReference>
<feature type="region of interest" description="Disordered" evidence="5">
    <location>
        <begin position="138"/>
        <end position="231"/>
    </location>
</feature>
<dbReference type="InterPro" id="IPR046347">
    <property type="entry name" value="bZIP_sf"/>
</dbReference>
<dbReference type="InterPro" id="IPR002112">
    <property type="entry name" value="Leuzip_Jun"/>
</dbReference>
<dbReference type="PROSITE" id="PS00036">
    <property type="entry name" value="BZIP_BASIC"/>
    <property type="match status" value="1"/>
</dbReference>
<evidence type="ECO:0000256" key="2">
    <source>
        <dbReference type="ARBA" id="ARBA00023015"/>
    </source>
</evidence>
<comment type="caution">
    <text evidence="7">The sequence shown here is derived from an EMBL/GenBank/DDBJ whole genome shotgun (WGS) entry which is preliminary data.</text>
</comment>
<dbReference type="CDD" id="cd14687">
    <property type="entry name" value="bZIP_ATF2"/>
    <property type="match status" value="1"/>
</dbReference>
<dbReference type="PANTHER" id="PTHR11462">
    <property type="entry name" value="JUN TRANSCRIPTION FACTOR-RELATED"/>
    <property type="match status" value="1"/>
</dbReference>
<dbReference type="PRINTS" id="PR00043">
    <property type="entry name" value="LEUZIPPRJUN"/>
</dbReference>
<dbReference type="GO" id="GO:0000981">
    <property type="term" value="F:DNA-binding transcription factor activity, RNA polymerase II-specific"/>
    <property type="evidence" value="ECO:0007669"/>
    <property type="project" value="TreeGrafter"/>
</dbReference>